<proteinExistence type="predicted"/>
<dbReference type="AlphaFoldDB" id="A0A7G9FP50"/>
<dbReference type="Proteomes" id="UP000515819">
    <property type="component" value="Chromosome"/>
</dbReference>
<gene>
    <name evidence="1" type="ORF">H9Q76_03315</name>
</gene>
<evidence type="ECO:0000313" key="1">
    <source>
        <dbReference type="EMBL" id="QNM00332.1"/>
    </source>
</evidence>
<sequence>MRAGAEVYREVAERCSAYDKRERKSCFCNVAEGEKSCLNCRHFAEDEHCRLDLYDPIVKEL</sequence>
<dbReference type="RefSeq" id="WP_021985662.1">
    <property type="nucleotide sequence ID" value="NZ_CP060632.1"/>
</dbReference>
<dbReference type="KEGG" id="wcp:H9Q76_03315"/>
<protein>
    <submittedName>
        <fullName evidence="1">Uncharacterized protein</fullName>
    </submittedName>
</protein>
<reference evidence="1 2" key="1">
    <citation type="submission" date="2020-08" db="EMBL/GenBank/DDBJ databases">
        <authorList>
            <person name="Liu C."/>
            <person name="Sun Q."/>
        </authorList>
    </citation>
    <scope>NUCLEOTIDE SEQUENCE [LARGE SCALE GENOMIC DNA]</scope>
    <source>
        <strain evidence="1 2">NSJ-4</strain>
    </source>
</reference>
<evidence type="ECO:0000313" key="2">
    <source>
        <dbReference type="Proteomes" id="UP000515819"/>
    </source>
</evidence>
<name>A0A7G9FP50_9FIRM</name>
<accession>A0A7G9FP50</accession>
<dbReference type="EMBL" id="CP060632">
    <property type="protein sequence ID" value="QNM00332.1"/>
    <property type="molecule type" value="Genomic_DNA"/>
</dbReference>
<organism evidence="1 2">
    <name type="scientific">Wujia chipingensis</name>
    <dbReference type="NCBI Taxonomy" id="2763670"/>
    <lineage>
        <taxon>Bacteria</taxon>
        <taxon>Bacillati</taxon>
        <taxon>Bacillota</taxon>
        <taxon>Clostridia</taxon>
        <taxon>Lachnospirales</taxon>
        <taxon>Lachnospiraceae</taxon>
        <taxon>Wujia</taxon>
    </lineage>
</organism>
<keyword evidence="2" id="KW-1185">Reference proteome</keyword>